<dbReference type="Proteomes" id="UP000034704">
    <property type="component" value="Unassembled WGS sequence"/>
</dbReference>
<dbReference type="Gene3D" id="3.30.420.40">
    <property type="match status" value="2"/>
</dbReference>
<dbReference type="PATRIC" id="fig|1618756.3.peg.357"/>
<dbReference type="InterPro" id="IPR003696">
    <property type="entry name" value="Carbtransf_dom"/>
</dbReference>
<name>A0A0G0ZGU3_9BACT</name>
<dbReference type="InterPro" id="IPR038152">
    <property type="entry name" value="Carbam_trans_C_sf"/>
</dbReference>
<keyword evidence="4" id="KW-0808">Transferase</keyword>
<dbReference type="PANTHER" id="PTHR34847">
    <property type="entry name" value="NODULATION PROTEIN U"/>
    <property type="match status" value="1"/>
</dbReference>
<dbReference type="EMBL" id="LCDG01000004">
    <property type="protein sequence ID" value="KKS47932.1"/>
    <property type="molecule type" value="Genomic_DNA"/>
</dbReference>
<dbReference type="InterPro" id="IPR031730">
    <property type="entry name" value="Carbam_trans_C"/>
</dbReference>
<evidence type="ECO:0000259" key="2">
    <source>
        <dbReference type="Pfam" id="PF02543"/>
    </source>
</evidence>
<feature type="domain" description="Carbamoyltransferase" evidence="2">
    <location>
        <begin position="19"/>
        <end position="359"/>
    </location>
</feature>
<evidence type="ECO:0000259" key="3">
    <source>
        <dbReference type="Pfam" id="PF16861"/>
    </source>
</evidence>
<comment type="caution">
    <text evidence="4">The sequence shown here is derived from an EMBL/GenBank/DDBJ whole genome shotgun (WGS) entry which is preliminary data.</text>
</comment>
<feature type="domain" description="Carbamoyltransferase C-terminal" evidence="3">
    <location>
        <begin position="421"/>
        <end position="593"/>
    </location>
</feature>
<dbReference type="InterPro" id="IPR043129">
    <property type="entry name" value="ATPase_NBD"/>
</dbReference>
<dbReference type="GO" id="GO:0016740">
    <property type="term" value="F:transferase activity"/>
    <property type="evidence" value="ECO:0007669"/>
    <property type="project" value="UniProtKB-KW"/>
</dbReference>
<dbReference type="InterPro" id="IPR051338">
    <property type="entry name" value="NodU/CmcH_Carbamoyltrnsfr"/>
</dbReference>
<gene>
    <name evidence="4" type="ORF">UV12_C0004G0040</name>
</gene>
<sequence length="598" mass="68048">MKQQKMNKNVPHSTIISIHFGHNATVALLKDGRITDCVSEERFNRIKNSTGFPHKALSYIKNIAGENVEYYVFTQKYPWGYNFLKATGFQSIPYNDVQPTAPKIPLRLRLWEKHYYKKNRDAMLDGINKIESNLALKKEMEDYFSKLLKVPKEKVLYADHHLTHALSAKFFTKQSEDNLVFTLDGEGDGLSSTVSRLNSDDIIVLSRGSKAFSLGYLYREVTAFLGMKPDEHEFKVMGLAPYAKTEHVEKLLPLFEKILWINNKDEFESEIPMPIIKYYLVSNFLYKRFDTIAGAIQLFTEKIVMDWIVRWVRKTNITNICLSGGVAMNVKMNERIAELAEVSSLSVVPSAGDESTVFGGCFVGYKRFCDDHKLKCTVTPVTDLYLGTSYSHPEIEKFLLANNYFEKYNISEPQNIELTVAQLLADNNVVARFSGRMEFGARALGNRSILANPRSYENVRIINEMIKNRDFWMPFAASILEEDEGRYIINPKKIPSDFMAITFNTTPSAQVDLIGSIHPYDKTSRPQIVKKMTNPGYHELISEFKRITGVGGILNTSFNLHGEPNVESPADAMHTFKNSGLNYMAIGSFLIAKKESSH</sequence>
<dbReference type="AlphaFoldDB" id="A0A0G0ZGU3"/>
<dbReference type="SUPFAM" id="SSF53067">
    <property type="entry name" value="Actin-like ATPase domain"/>
    <property type="match status" value="1"/>
</dbReference>
<proteinExistence type="inferred from homology"/>
<evidence type="ECO:0000256" key="1">
    <source>
        <dbReference type="ARBA" id="ARBA00006129"/>
    </source>
</evidence>
<dbReference type="Pfam" id="PF02543">
    <property type="entry name" value="Carbam_trans_N"/>
    <property type="match status" value="1"/>
</dbReference>
<accession>A0A0G0ZGU3</accession>
<protein>
    <submittedName>
        <fullName evidence="4">Putative carbamoyl transferase, NodU family</fullName>
    </submittedName>
</protein>
<dbReference type="Gene3D" id="3.90.870.20">
    <property type="entry name" value="Carbamoyltransferase, C-terminal domain"/>
    <property type="match status" value="1"/>
</dbReference>
<evidence type="ECO:0000313" key="4">
    <source>
        <dbReference type="EMBL" id="KKS47932.1"/>
    </source>
</evidence>
<dbReference type="STRING" id="1618756.UV12_C0004G0040"/>
<dbReference type="CDD" id="cd24100">
    <property type="entry name" value="ASKHA_NBD_MJ1051-like_N"/>
    <property type="match status" value="1"/>
</dbReference>
<dbReference type="Pfam" id="PF16861">
    <property type="entry name" value="Carbam_trans_C"/>
    <property type="match status" value="1"/>
</dbReference>
<comment type="similarity">
    <text evidence="1">Belongs to the NodU/CmcH family.</text>
</comment>
<reference evidence="4 5" key="1">
    <citation type="journal article" date="2015" name="Nature">
        <title>rRNA introns, odd ribosomes, and small enigmatic genomes across a large radiation of phyla.</title>
        <authorList>
            <person name="Brown C.T."/>
            <person name="Hug L.A."/>
            <person name="Thomas B.C."/>
            <person name="Sharon I."/>
            <person name="Castelle C.J."/>
            <person name="Singh A."/>
            <person name="Wilkins M.J."/>
            <person name="Williams K.H."/>
            <person name="Banfield J.F."/>
        </authorList>
    </citation>
    <scope>NUCLEOTIDE SEQUENCE [LARGE SCALE GENOMIC DNA]</scope>
</reference>
<organism evidence="4 5">
    <name type="scientific">Candidatus Nomurabacteria bacterium GW2011_GWC2_42_20</name>
    <dbReference type="NCBI Taxonomy" id="1618756"/>
    <lineage>
        <taxon>Bacteria</taxon>
        <taxon>Candidatus Nomuraibacteriota</taxon>
    </lineage>
</organism>
<evidence type="ECO:0000313" key="5">
    <source>
        <dbReference type="Proteomes" id="UP000034704"/>
    </source>
</evidence>
<dbReference type="PANTHER" id="PTHR34847:SF1">
    <property type="entry name" value="NODULATION PROTEIN U"/>
    <property type="match status" value="1"/>
</dbReference>